<sequence>MNPLHDLSHLTPNLAVSKRDDMVSPGEEEAYFEIGRRALDLAMFAGRLCDKPHFQNILDLPCGHGRVMRWLRAQYDYATITGCDLDRDGVDFCAQQFGAQAVYSERDLTSLPFRDQFDFVWCGSLLTHLNTAAWLAALDCLIRWTSDCGVIMFSVQGRFFSSLLARGEHEFSDNADIETLLHNFSNTGTAFEPYFEDPDQQYGLSLVSPEYLTRVLQRYPNVIMRAYLEQAWGVQDVVILYKREGFYEPLLGTPA</sequence>
<dbReference type="InterPro" id="IPR041698">
    <property type="entry name" value="Methyltransf_25"/>
</dbReference>
<keyword evidence="2" id="KW-0489">Methyltransferase</keyword>
<dbReference type="RefSeq" id="WP_330928900.1">
    <property type="nucleotide sequence ID" value="NZ_CP119075.1"/>
</dbReference>
<dbReference type="SUPFAM" id="SSF53335">
    <property type="entry name" value="S-adenosyl-L-methionine-dependent methyltransferases"/>
    <property type="match status" value="1"/>
</dbReference>
<gene>
    <name evidence="2" type="ORF">PXH66_07735</name>
</gene>
<accession>A0AAF0CRK2</accession>
<dbReference type="Proteomes" id="UP001218638">
    <property type="component" value="Chromosome"/>
</dbReference>
<organism evidence="2 3">
    <name type="scientific">Synoicihabitans lomoniglobus</name>
    <dbReference type="NCBI Taxonomy" id="2909285"/>
    <lineage>
        <taxon>Bacteria</taxon>
        <taxon>Pseudomonadati</taxon>
        <taxon>Verrucomicrobiota</taxon>
        <taxon>Opitutia</taxon>
        <taxon>Opitutales</taxon>
        <taxon>Opitutaceae</taxon>
        <taxon>Synoicihabitans</taxon>
    </lineage>
</organism>
<evidence type="ECO:0000313" key="2">
    <source>
        <dbReference type="EMBL" id="WED66738.1"/>
    </source>
</evidence>
<protein>
    <submittedName>
        <fullName evidence="2">Class I SAM-dependent methyltransferase</fullName>
    </submittedName>
</protein>
<dbReference type="GO" id="GO:0008168">
    <property type="term" value="F:methyltransferase activity"/>
    <property type="evidence" value="ECO:0007669"/>
    <property type="project" value="UniProtKB-KW"/>
</dbReference>
<proteinExistence type="predicted"/>
<name>A0AAF0CRK2_9BACT</name>
<dbReference type="InterPro" id="IPR029063">
    <property type="entry name" value="SAM-dependent_MTases_sf"/>
</dbReference>
<dbReference type="KEGG" id="slom:PXH66_07735"/>
<dbReference type="AlphaFoldDB" id="A0AAF0CRK2"/>
<keyword evidence="2" id="KW-0808">Transferase</keyword>
<keyword evidence="3" id="KW-1185">Reference proteome</keyword>
<reference evidence="2" key="1">
    <citation type="submission" date="2023-03" db="EMBL/GenBank/DDBJ databases">
        <title>Lomoglobus Profundus gen. nov., sp. nov., a novel member of the phylum Verrucomicrobia, isolated from deep-marine sediment of South China Sea.</title>
        <authorList>
            <person name="Ahmad T."/>
            <person name="Ishaq S.E."/>
            <person name="Wang F."/>
        </authorList>
    </citation>
    <scope>NUCLEOTIDE SEQUENCE</scope>
    <source>
        <strain evidence="2">LMO-M01</strain>
    </source>
</reference>
<dbReference type="CDD" id="cd02440">
    <property type="entry name" value="AdoMet_MTases"/>
    <property type="match status" value="1"/>
</dbReference>
<evidence type="ECO:0000259" key="1">
    <source>
        <dbReference type="Pfam" id="PF13649"/>
    </source>
</evidence>
<dbReference type="EMBL" id="CP119075">
    <property type="protein sequence ID" value="WED66738.1"/>
    <property type="molecule type" value="Genomic_DNA"/>
</dbReference>
<dbReference type="Gene3D" id="3.40.50.150">
    <property type="entry name" value="Vaccinia Virus protein VP39"/>
    <property type="match status" value="1"/>
</dbReference>
<dbReference type="GO" id="GO:0032259">
    <property type="term" value="P:methylation"/>
    <property type="evidence" value="ECO:0007669"/>
    <property type="project" value="UniProtKB-KW"/>
</dbReference>
<evidence type="ECO:0000313" key="3">
    <source>
        <dbReference type="Proteomes" id="UP001218638"/>
    </source>
</evidence>
<dbReference type="Pfam" id="PF13649">
    <property type="entry name" value="Methyltransf_25"/>
    <property type="match status" value="1"/>
</dbReference>
<feature type="domain" description="Methyltransferase" evidence="1">
    <location>
        <begin position="57"/>
        <end position="146"/>
    </location>
</feature>